<dbReference type="AlphaFoldDB" id="A0A0C2YPU9"/>
<sequence length="46" mass="5533">MVRKYIGLWSERKGWAVHPPERWTTRQRGNRRVWLHSGCTVKLRGS</sequence>
<protein>
    <submittedName>
        <fullName evidence="1">Uncharacterized protein</fullName>
    </submittedName>
</protein>
<evidence type="ECO:0000313" key="2">
    <source>
        <dbReference type="Proteomes" id="UP000031971"/>
    </source>
</evidence>
<dbReference type="STRING" id="272627.CCC_00184"/>
<dbReference type="Proteomes" id="UP000031971">
    <property type="component" value="Unassembled WGS sequence"/>
</dbReference>
<dbReference type="EMBL" id="JXSL01000030">
    <property type="protein sequence ID" value="KIL97123.1"/>
    <property type="molecule type" value="Genomic_DNA"/>
</dbReference>
<evidence type="ECO:0000313" key="1">
    <source>
        <dbReference type="EMBL" id="KIL97123.1"/>
    </source>
</evidence>
<keyword evidence="2" id="KW-1185">Reference proteome</keyword>
<name>A0A0C2YPU9_PARME</name>
<organism evidence="1 2">
    <name type="scientific">Paramagnetospirillum magnetotacticum MS-1</name>
    <dbReference type="NCBI Taxonomy" id="272627"/>
    <lineage>
        <taxon>Bacteria</taxon>
        <taxon>Pseudomonadati</taxon>
        <taxon>Pseudomonadota</taxon>
        <taxon>Alphaproteobacteria</taxon>
        <taxon>Rhodospirillales</taxon>
        <taxon>Magnetospirillaceae</taxon>
        <taxon>Paramagnetospirillum</taxon>
    </lineage>
</organism>
<reference evidence="1 2" key="1">
    <citation type="submission" date="2015-01" db="EMBL/GenBank/DDBJ databases">
        <title>Genome Sequence of Magnetospirillum magnetotacticum Strain MS-1.</title>
        <authorList>
            <person name="Marinov G.K."/>
            <person name="Smalley M.D."/>
            <person name="DeSalvo G."/>
        </authorList>
    </citation>
    <scope>NUCLEOTIDE SEQUENCE [LARGE SCALE GENOMIC DNA]</scope>
    <source>
        <strain evidence="1 2">MS-1</strain>
    </source>
</reference>
<proteinExistence type="predicted"/>
<comment type="caution">
    <text evidence="1">The sequence shown here is derived from an EMBL/GenBank/DDBJ whole genome shotgun (WGS) entry which is preliminary data.</text>
</comment>
<gene>
    <name evidence="1" type="ORF">CCC_00184</name>
</gene>
<accession>A0A0C2YPU9</accession>